<keyword evidence="1" id="KW-0812">Transmembrane</keyword>
<sequence length="111" mass="12312">MTDDQALHGVAVSHRRTEPIWVSQSHIVIFCTSVLFLVHTGAKRLRGVLTNMIPRLRVDLGQRSIFTQSMRGMMDSIALIPIMAMFFVLDVLPETRCKAAGKTGAVAFIVD</sequence>
<accession>E5A1U9</accession>
<organism evidence="3">
    <name type="scientific">Leptosphaeria maculans (strain JN3 / isolate v23.1.3 / race Av1-4-5-6-7-8)</name>
    <name type="common">Blackleg fungus</name>
    <name type="synonym">Phoma lingam</name>
    <dbReference type="NCBI Taxonomy" id="985895"/>
    <lineage>
        <taxon>Eukaryota</taxon>
        <taxon>Fungi</taxon>
        <taxon>Dikarya</taxon>
        <taxon>Ascomycota</taxon>
        <taxon>Pezizomycotina</taxon>
        <taxon>Dothideomycetes</taxon>
        <taxon>Pleosporomycetidae</taxon>
        <taxon>Pleosporales</taxon>
        <taxon>Pleosporineae</taxon>
        <taxon>Leptosphaeriaceae</taxon>
        <taxon>Plenodomus</taxon>
        <taxon>Plenodomus lingam/Leptosphaeria maculans species complex</taxon>
    </lineage>
</organism>
<evidence type="ECO:0000313" key="3">
    <source>
        <dbReference type="Proteomes" id="UP000002668"/>
    </source>
</evidence>
<dbReference type="EMBL" id="FP929132">
    <property type="protein sequence ID" value="CBX97666.1"/>
    <property type="molecule type" value="Genomic_DNA"/>
</dbReference>
<keyword evidence="3" id="KW-1185">Reference proteome</keyword>
<keyword evidence="1" id="KW-0472">Membrane</keyword>
<evidence type="ECO:0000256" key="1">
    <source>
        <dbReference type="SAM" id="Phobius"/>
    </source>
</evidence>
<dbReference type="Proteomes" id="UP000002668">
    <property type="component" value="Genome"/>
</dbReference>
<evidence type="ECO:0000313" key="2">
    <source>
        <dbReference type="EMBL" id="CBX97666.1"/>
    </source>
</evidence>
<dbReference type="VEuPathDB" id="FungiDB:LEMA_P090750.1"/>
<dbReference type="HOGENOM" id="CLU_2158889_0_0_1"/>
<reference evidence="3" key="1">
    <citation type="journal article" date="2011" name="Nat. Commun.">
        <title>Effector diversification within compartments of the Leptosphaeria maculans genome affected by Repeat-Induced Point mutations.</title>
        <authorList>
            <person name="Rouxel T."/>
            <person name="Grandaubert J."/>
            <person name="Hane J.K."/>
            <person name="Hoede C."/>
            <person name="van de Wouw A.P."/>
            <person name="Couloux A."/>
            <person name="Dominguez V."/>
            <person name="Anthouard V."/>
            <person name="Bally P."/>
            <person name="Bourras S."/>
            <person name="Cozijnsen A.J."/>
            <person name="Ciuffetti L.M."/>
            <person name="Degrave A."/>
            <person name="Dilmaghani A."/>
            <person name="Duret L."/>
            <person name="Fudal I."/>
            <person name="Goodwin S.B."/>
            <person name="Gout L."/>
            <person name="Glaser N."/>
            <person name="Linglin J."/>
            <person name="Kema G.H.J."/>
            <person name="Lapalu N."/>
            <person name="Lawrence C.B."/>
            <person name="May K."/>
            <person name="Meyer M."/>
            <person name="Ollivier B."/>
            <person name="Poulain J."/>
            <person name="Schoch C.L."/>
            <person name="Simon A."/>
            <person name="Spatafora J.W."/>
            <person name="Stachowiak A."/>
            <person name="Turgeon B.G."/>
            <person name="Tyler B.M."/>
            <person name="Vincent D."/>
            <person name="Weissenbach J."/>
            <person name="Amselem J."/>
            <person name="Quesneville H."/>
            <person name="Oliver R.P."/>
            <person name="Wincker P."/>
            <person name="Balesdent M.-H."/>
            <person name="Howlett B.J."/>
        </authorList>
    </citation>
    <scope>NUCLEOTIDE SEQUENCE [LARGE SCALE GENOMIC DNA]</scope>
    <source>
        <strain evidence="3">JN3 / isolate v23.1.3 / race Av1-4-5-6-7-8</strain>
    </source>
</reference>
<dbReference type="AlphaFoldDB" id="E5A1U9"/>
<name>E5A1U9_LEPMJ</name>
<keyword evidence="1" id="KW-1133">Transmembrane helix</keyword>
<feature type="transmembrane region" description="Helical" evidence="1">
    <location>
        <begin position="72"/>
        <end position="92"/>
    </location>
</feature>
<dbReference type="InParanoid" id="E5A1U9"/>
<proteinExistence type="predicted"/>
<gene>
    <name evidence="2" type="ORF">LEMA_P090750.1</name>
</gene>
<protein>
    <submittedName>
        <fullName evidence="2">Predicted protein</fullName>
    </submittedName>
</protein>
<feature type="transmembrane region" description="Helical" evidence="1">
    <location>
        <begin position="20"/>
        <end position="38"/>
    </location>
</feature>